<dbReference type="Proteomes" id="UP001367508">
    <property type="component" value="Unassembled WGS sequence"/>
</dbReference>
<keyword evidence="3" id="KW-1185">Reference proteome</keyword>
<protein>
    <submittedName>
        <fullName evidence="2">Uncharacterized protein</fullName>
    </submittedName>
</protein>
<dbReference type="PROSITE" id="PS51257">
    <property type="entry name" value="PROKAR_LIPOPROTEIN"/>
    <property type="match status" value="1"/>
</dbReference>
<evidence type="ECO:0000313" key="3">
    <source>
        <dbReference type="Proteomes" id="UP001367508"/>
    </source>
</evidence>
<accession>A0AAN9QRT4</accession>
<feature type="compositionally biased region" description="Polar residues" evidence="1">
    <location>
        <begin position="22"/>
        <end position="31"/>
    </location>
</feature>
<evidence type="ECO:0000313" key="2">
    <source>
        <dbReference type="EMBL" id="KAK7345574.1"/>
    </source>
</evidence>
<organism evidence="2 3">
    <name type="scientific">Canavalia gladiata</name>
    <name type="common">Sword bean</name>
    <name type="synonym">Dolichos gladiatus</name>
    <dbReference type="NCBI Taxonomy" id="3824"/>
    <lineage>
        <taxon>Eukaryota</taxon>
        <taxon>Viridiplantae</taxon>
        <taxon>Streptophyta</taxon>
        <taxon>Embryophyta</taxon>
        <taxon>Tracheophyta</taxon>
        <taxon>Spermatophyta</taxon>
        <taxon>Magnoliopsida</taxon>
        <taxon>eudicotyledons</taxon>
        <taxon>Gunneridae</taxon>
        <taxon>Pentapetalae</taxon>
        <taxon>rosids</taxon>
        <taxon>fabids</taxon>
        <taxon>Fabales</taxon>
        <taxon>Fabaceae</taxon>
        <taxon>Papilionoideae</taxon>
        <taxon>50 kb inversion clade</taxon>
        <taxon>NPAAA clade</taxon>
        <taxon>indigoferoid/millettioid clade</taxon>
        <taxon>Phaseoleae</taxon>
        <taxon>Canavalia</taxon>
    </lineage>
</organism>
<reference evidence="2 3" key="1">
    <citation type="submission" date="2024-01" db="EMBL/GenBank/DDBJ databases">
        <title>The genomes of 5 underutilized Papilionoideae crops provide insights into root nodulation and disease resistanc.</title>
        <authorList>
            <person name="Jiang F."/>
        </authorList>
    </citation>
    <scope>NUCLEOTIDE SEQUENCE [LARGE SCALE GENOMIC DNA]</scope>
    <source>
        <strain evidence="2">LVBAO_FW01</strain>
        <tissue evidence="2">Leaves</tissue>
    </source>
</reference>
<evidence type="ECO:0000256" key="1">
    <source>
        <dbReference type="SAM" id="MobiDB-lite"/>
    </source>
</evidence>
<proteinExistence type="predicted"/>
<feature type="region of interest" description="Disordered" evidence="1">
    <location>
        <begin position="22"/>
        <end position="45"/>
    </location>
</feature>
<dbReference type="EMBL" id="JAYMYQ010000003">
    <property type="protein sequence ID" value="KAK7345574.1"/>
    <property type="molecule type" value="Genomic_DNA"/>
</dbReference>
<name>A0AAN9QRT4_CANGL</name>
<gene>
    <name evidence="2" type="ORF">VNO77_16179</name>
</gene>
<dbReference type="AlphaFoldDB" id="A0AAN9QRT4"/>
<sequence length="76" mass="8128">MEHKVDGNAHAIAVVAGQQPNCGSGGCTPQTPKGPFKFQAQTSQIEHPRDPISSLELLGHSNSCTITRISPKIFLF</sequence>
<comment type="caution">
    <text evidence="2">The sequence shown here is derived from an EMBL/GenBank/DDBJ whole genome shotgun (WGS) entry which is preliminary data.</text>
</comment>